<evidence type="ECO:0000313" key="2">
    <source>
        <dbReference type="Proteomes" id="UP001337655"/>
    </source>
</evidence>
<proteinExistence type="predicted"/>
<organism evidence="1 2">
    <name type="scientific">Saxophila tyrrhenica</name>
    <dbReference type="NCBI Taxonomy" id="1690608"/>
    <lineage>
        <taxon>Eukaryota</taxon>
        <taxon>Fungi</taxon>
        <taxon>Dikarya</taxon>
        <taxon>Ascomycota</taxon>
        <taxon>Pezizomycotina</taxon>
        <taxon>Dothideomycetes</taxon>
        <taxon>Dothideomycetidae</taxon>
        <taxon>Mycosphaerellales</taxon>
        <taxon>Extremaceae</taxon>
        <taxon>Saxophila</taxon>
    </lineage>
</organism>
<dbReference type="GeneID" id="89923615"/>
<accession>A0AAV9PI12</accession>
<name>A0AAV9PI12_9PEZI</name>
<dbReference type="RefSeq" id="XP_064662282.1">
    <property type="nucleotide sequence ID" value="XM_064799527.1"/>
</dbReference>
<reference evidence="1 2" key="1">
    <citation type="submission" date="2023-08" db="EMBL/GenBank/DDBJ databases">
        <title>Black Yeasts Isolated from many extreme environments.</title>
        <authorList>
            <person name="Coleine C."/>
            <person name="Stajich J.E."/>
            <person name="Selbmann L."/>
        </authorList>
    </citation>
    <scope>NUCLEOTIDE SEQUENCE [LARGE SCALE GENOMIC DNA]</scope>
    <source>
        <strain evidence="1 2">CCFEE 5935</strain>
    </source>
</reference>
<dbReference type="AlphaFoldDB" id="A0AAV9PI12"/>
<protein>
    <submittedName>
        <fullName evidence="1">Uncharacterized protein</fullName>
    </submittedName>
</protein>
<sequence length="138" mass="14879">MANAQFQPIQPLGARVTFGDIPWFTKDTTTNFYAFSPLTKDLLIRFPAIANERVANGANANGMRHKLMHLFVCVEEIEAWVQAECGATGQLVESEDVRAEMKRMLGELRRSVDEAPLAIPYGAAGAGGTQLAGPGLGS</sequence>
<gene>
    <name evidence="1" type="ORF">LTR77_002268</name>
</gene>
<comment type="caution">
    <text evidence="1">The sequence shown here is derived from an EMBL/GenBank/DDBJ whole genome shotgun (WGS) entry which is preliminary data.</text>
</comment>
<dbReference type="Proteomes" id="UP001337655">
    <property type="component" value="Unassembled WGS sequence"/>
</dbReference>
<dbReference type="EMBL" id="JAVRRT010000003">
    <property type="protein sequence ID" value="KAK5173587.1"/>
    <property type="molecule type" value="Genomic_DNA"/>
</dbReference>
<keyword evidence="2" id="KW-1185">Reference proteome</keyword>
<evidence type="ECO:0000313" key="1">
    <source>
        <dbReference type="EMBL" id="KAK5173587.1"/>
    </source>
</evidence>